<dbReference type="PROSITE" id="PS50109">
    <property type="entry name" value="HIS_KIN"/>
    <property type="match status" value="1"/>
</dbReference>
<sequence>MQDLSLHILDITENSIAAGATVIEITVNEDSRENLLTVTIQDNGSGLEEKNLKKVIDPFYTTKESKRVGLGVSMLAHATREANGTFDVQSKKGEGTKITATFVYDHIDRRPLGNIVDTIISLIATAGSRFDLVYKHCKNRKSFVLDTKEIRQDLDGVSLSNPEVLNRLRKEIAEALEEMKEG</sequence>
<proteinExistence type="predicted"/>
<gene>
    <name evidence="4" type="ORF">AMJ87_06430</name>
</gene>
<protein>
    <recommendedName>
        <fullName evidence="2">histidine kinase</fullName>
        <ecNumber evidence="2">2.7.13.3</ecNumber>
    </recommendedName>
</protein>
<comment type="catalytic activity">
    <reaction evidence="1">
        <text>ATP + protein L-histidine = ADP + protein N-phospho-L-histidine.</text>
        <dbReference type="EC" id="2.7.13.3"/>
    </reaction>
</comment>
<dbReference type="Proteomes" id="UP000051096">
    <property type="component" value="Unassembled WGS sequence"/>
</dbReference>
<dbReference type="InterPro" id="IPR004358">
    <property type="entry name" value="Sig_transdc_His_kin-like_C"/>
</dbReference>
<reference evidence="4 5" key="1">
    <citation type="journal article" date="2015" name="Microbiome">
        <title>Genomic resolution of linkages in carbon, nitrogen, and sulfur cycling among widespread estuary sediment bacteria.</title>
        <authorList>
            <person name="Baker B.J."/>
            <person name="Lazar C.S."/>
            <person name="Teske A.P."/>
            <person name="Dick G.J."/>
        </authorList>
    </citation>
    <scope>NUCLEOTIDE SEQUENCE [LARGE SCALE GENOMIC DNA]</scope>
    <source>
        <strain evidence="4">SM23_60</strain>
    </source>
</reference>
<dbReference type="AlphaFoldDB" id="A0A0S8GGG6"/>
<dbReference type="EC" id="2.7.13.3" evidence="2"/>
<dbReference type="PANTHER" id="PTHR43065">
    <property type="entry name" value="SENSOR HISTIDINE KINASE"/>
    <property type="match status" value="1"/>
</dbReference>
<dbReference type="SUPFAM" id="SSF55874">
    <property type="entry name" value="ATPase domain of HSP90 chaperone/DNA topoisomerase II/histidine kinase"/>
    <property type="match status" value="1"/>
</dbReference>
<dbReference type="GO" id="GO:0004673">
    <property type="term" value="F:protein histidine kinase activity"/>
    <property type="evidence" value="ECO:0007669"/>
    <property type="project" value="UniProtKB-EC"/>
</dbReference>
<dbReference type="InterPro" id="IPR003594">
    <property type="entry name" value="HATPase_dom"/>
</dbReference>
<evidence type="ECO:0000259" key="3">
    <source>
        <dbReference type="PROSITE" id="PS50109"/>
    </source>
</evidence>
<dbReference type="InterPro" id="IPR005467">
    <property type="entry name" value="His_kinase_dom"/>
</dbReference>
<dbReference type="SMART" id="SM00387">
    <property type="entry name" value="HATPase_c"/>
    <property type="match status" value="1"/>
</dbReference>
<accession>A0A0S8GGG6</accession>
<evidence type="ECO:0000313" key="4">
    <source>
        <dbReference type="EMBL" id="KPK71849.1"/>
    </source>
</evidence>
<name>A0A0S8GGG6_UNCW3</name>
<dbReference type="PANTHER" id="PTHR43065:SF29">
    <property type="entry name" value="SENSOR PROTEIN KINASE FLES"/>
    <property type="match status" value="1"/>
</dbReference>
<dbReference type="PRINTS" id="PR00344">
    <property type="entry name" value="BCTRLSENSOR"/>
</dbReference>
<organism evidence="4 5">
    <name type="scientific">candidate division WOR_3 bacterium SM23_60</name>
    <dbReference type="NCBI Taxonomy" id="1703780"/>
    <lineage>
        <taxon>Bacteria</taxon>
        <taxon>Bacteria division WOR-3</taxon>
    </lineage>
</organism>
<dbReference type="InterPro" id="IPR036890">
    <property type="entry name" value="HATPase_C_sf"/>
</dbReference>
<dbReference type="Gene3D" id="3.30.565.10">
    <property type="entry name" value="Histidine kinase-like ATPase, C-terminal domain"/>
    <property type="match status" value="1"/>
</dbReference>
<dbReference type="CDD" id="cd00075">
    <property type="entry name" value="HATPase"/>
    <property type="match status" value="1"/>
</dbReference>
<evidence type="ECO:0000256" key="1">
    <source>
        <dbReference type="ARBA" id="ARBA00000085"/>
    </source>
</evidence>
<dbReference type="Pfam" id="PF02518">
    <property type="entry name" value="HATPase_c"/>
    <property type="match status" value="1"/>
</dbReference>
<dbReference type="EMBL" id="LJUO01000051">
    <property type="protein sequence ID" value="KPK71849.1"/>
    <property type="molecule type" value="Genomic_DNA"/>
</dbReference>
<comment type="caution">
    <text evidence="4">The sequence shown here is derived from an EMBL/GenBank/DDBJ whole genome shotgun (WGS) entry which is preliminary data.</text>
</comment>
<feature type="domain" description="Histidine kinase" evidence="3">
    <location>
        <begin position="1"/>
        <end position="106"/>
    </location>
</feature>
<evidence type="ECO:0000313" key="5">
    <source>
        <dbReference type="Proteomes" id="UP000051096"/>
    </source>
</evidence>
<evidence type="ECO:0000256" key="2">
    <source>
        <dbReference type="ARBA" id="ARBA00012438"/>
    </source>
</evidence>